<sequence length="97" mass="11240">MLFLKPPTCGSNMFHAKFVTSLSAQLGFALPFEFTLEHVTLHHYSRGHNQLHNTHAMHQRSRRLVSAFVAHLHRYQDIHHPYMSHHATDAYEITIPA</sequence>
<reference evidence="1" key="1">
    <citation type="journal article" date="2020" name="Stud. Mycol.">
        <title>101 Dothideomycetes genomes: a test case for predicting lifestyles and emergence of pathogens.</title>
        <authorList>
            <person name="Haridas S."/>
            <person name="Albert R."/>
            <person name="Binder M."/>
            <person name="Bloem J."/>
            <person name="Labutti K."/>
            <person name="Salamov A."/>
            <person name="Andreopoulos B."/>
            <person name="Baker S."/>
            <person name="Barry K."/>
            <person name="Bills G."/>
            <person name="Bluhm B."/>
            <person name="Cannon C."/>
            <person name="Castanera R."/>
            <person name="Culley D."/>
            <person name="Daum C."/>
            <person name="Ezra D."/>
            <person name="Gonzalez J."/>
            <person name="Henrissat B."/>
            <person name="Kuo A."/>
            <person name="Liang C."/>
            <person name="Lipzen A."/>
            <person name="Lutzoni F."/>
            <person name="Magnuson J."/>
            <person name="Mondo S."/>
            <person name="Nolan M."/>
            <person name="Ohm R."/>
            <person name="Pangilinan J."/>
            <person name="Park H.-J."/>
            <person name="Ramirez L."/>
            <person name="Alfaro M."/>
            <person name="Sun H."/>
            <person name="Tritt A."/>
            <person name="Yoshinaga Y."/>
            <person name="Zwiers L.-H."/>
            <person name="Turgeon B."/>
            <person name="Goodwin S."/>
            <person name="Spatafora J."/>
            <person name="Crous P."/>
            <person name="Grigoriev I."/>
        </authorList>
    </citation>
    <scope>NUCLEOTIDE SEQUENCE</scope>
    <source>
        <strain evidence="1">CBS 690.94</strain>
    </source>
</reference>
<dbReference type="Proteomes" id="UP000799764">
    <property type="component" value="Unassembled WGS sequence"/>
</dbReference>
<accession>A0A9P4PC90</accession>
<dbReference type="AlphaFoldDB" id="A0A9P4PC90"/>
<proteinExistence type="predicted"/>
<evidence type="ECO:0000313" key="1">
    <source>
        <dbReference type="EMBL" id="KAF2441192.1"/>
    </source>
</evidence>
<organism evidence="1 2">
    <name type="scientific">Karstenula rhodostoma CBS 690.94</name>
    <dbReference type="NCBI Taxonomy" id="1392251"/>
    <lineage>
        <taxon>Eukaryota</taxon>
        <taxon>Fungi</taxon>
        <taxon>Dikarya</taxon>
        <taxon>Ascomycota</taxon>
        <taxon>Pezizomycotina</taxon>
        <taxon>Dothideomycetes</taxon>
        <taxon>Pleosporomycetidae</taxon>
        <taxon>Pleosporales</taxon>
        <taxon>Massarineae</taxon>
        <taxon>Didymosphaeriaceae</taxon>
        <taxon>Karstenula</taxon>
    </lineage>
</organism>
<protein>
    <submittedName>
        <fullName evidence="1">Uncharacterized protein</fullName>
    </submittedName>
</protein>
<evidence type="ECO:0000313" key="2">
    <source>
        <dbReference type="Proteomes" id="UP000799764"/>
    </source>
</evidence>
<dbReference type="EMBL" id="MU001506">
    <property type="protein sequence ID" value="KAF2441192.1"/>
    <property type="molecule type" value="Genomic_DNA"/>
</dbReference>
<keyword evidence="2" id="KW-1185">Reference proteome</keyword>
<gene>
    <name evidence="1" type="ORF">P171DRAFT_91585</name>
</gene>
<name>A0A9P4PC90_9PLEO</name>
<comment type="caution">
    <text evidence="1">The sequence shown here is derived from an EMBL/GenBank/DDBJ whole genome shotgun (WGS) entry which is preliminary data.</text>
</comment>